<evidence type="ECO:0000313" key="2">
    <source>
        <dbReference type="Proteomes" id="UP000187203"/>
    </source>
</evidence>
<accession>A0A1R3JEG5</accession>
<dbReference type="EMBL" id="AWUE01016283">
    <property type="protein sequence ID" value="OMO93215.1"/>
    <property type="molecule type" value="Genomic_DNA"/>
</dbReference>
<keyword evidence="2" id="KW-1185">Reference proteome</keyword>
<dbReference type="AlphaFoldDB" id="A0A1R3JEG5"/>
<comment type="caution">
    <text evidence="1">The sequence shown here is derived from an EMBL/GenBank/DDBJ whole genome shotgun (WGS) entry which is preliminary data.</text>
</comment>
<organism evidence="1 2">
    <name type="scientific">Corchorus olitorius</name>
    <dbReference type="NCBI Taxonomy" id="93759"/>
    <lineage>
        <taxon>Eukaryota</taxon>
        <taxon>Viridiplantae</taxon>
        <taxon>Streptophyta</taxon>
        <taxon>Embryophyta</taxon>
        <taxon>Tracheophyta</taxon>
        <taxon>Spermatophyta</taxon>
        <taxon>Magnoliopsida</taxon>
        <taxon>eudicotyledons</taxon>
        <taxon>Gunneridae</taxon>
        <taxon>Pentapetalae</taxon>
        <taxon>rosids</taxon>
        <taxon>malvids</taxon>
        <taxon>Malvales</taxon>
        <taxon>Malvaceae</taxon>
        <taxon>Grewioideae</taxon>
        <taxon>Apeibeae</taxon>
        <taxon>Corchorus</taxon>
    </lineage>
</organism>
<name>A0A1R3JEG5_9ROSI</name>
<evidence type="ECO:0000313" key="1">
    <source>
        <dbReference type="EMBL" id="OMO93215.1"/>
    </source>
</evidence>
<reference evidence="2" key="1">
    <citation type="submission" date="2013-09" db="EMBL/GenBank/DDBJ databases">
        <title>Corchorus olitorius genome sequencing.</title>
        <authorList>
            <person name="Alam M."/>
            <person name="Haque M.S."/>
            <person name="Islam M.S."/>
            <person name="Emdad E.M."/>
            <person name="Islam M.M."/>
            <person name="Ahmed B."/>
            <person name="Halim A."/>
            <person name="Hossen Q.M.M."/>
            <person name="Hossain M.Z."/>
            <person name="Ahmed R."/>
            <person name="Khan M.M."/>
            <person name="Islam R."/>
            <person name="Rashid M.M."/>
            <person name="Khan S.A."/>
            <person name="Rahman M.S."/>
            <person name="Alam M."/>
            <person name="Yahiya A.S."/>
            <person name="Khan M.S."/>
            <person name="Azam M.S."/>
            <person name="Haque T."/>
            <person name="Lashkar M.Z.H."/>
            <person name="Akhand A.I."/>
            <person name="Morshed G."/>
            <person name="Roy S."/>
            <person name="Uddin K.S."/>
            <person name="Rabeya T."/>
            <person name="Hossain A.S."/>
            <person name="Chowdhury A."/>
            <person name="Snigdha A.R."/>
            <person name="Mortoza M.S."/>
            <person name="Matin S.A."/>
            <person name="Hoque S.M.E."/>
            <person name="Islam M.K."/>
            <person name="Roy D.K."/>
            <person name="Haider R."/>
            <person name="Moosa M.M."/>
            <person name="Elias S.M."/>
            <person name="Hasan A.M."/>
            <person name="Jahan S."/>
            <person name="Shafiuddin M."/>
            <person name="Mahmood N."/>
            <person name="Shommy N.S."/>
        </authorList>
    </citation>
    <scope>NUCLEOTIDE SEQUENCE [LARGE SCALE GENOMIC DNA]</scope>
    <source>
        <strain evidence="2">cv. O-4</strain>
    </source>
</reference>
<protein>
    <submittedName>
        <fullName evidence="1">Uncharacterized protein</fullName>
    </submittedName>
</protein>
<dbReference type="Proteomes" id="UP000187203">
    <property type="component" value="Unassembled WGS sequence"/>
</dbReference>
<gene>
    <name evidence="1" type="ORF">COLO4_17042</name>
</gene>
<sequence>MNATDKLEVETLALRGGEKALSACCCKKP</sequence>
<proteinExistence type="predicted"/>